<dbReference type="STRING" id="82805.SAMN04487998_0408"/>
<dbReference type="Pfam" id="PF13715">
    <property type="entry name" value="CarbopepD_reg_2"/>
    <property type="match status" value="1"/>
</dbReference>
<evidence type="ECO:0000313" key="3">
    <source>
        <dbReference type="Proteomes" id="UP000198697"/>
    </source>
</evidence>
<feature type="chain" id="PRO_5011686489" evidence="1">
    <location>
        <begin position="24"/>
        <end position="867"/>
    </location>
</feature>
<dbReference type="Pfam" id="PF05139">
    <property type="entry name" value="Erythro_esteras"/>
    <property type="match status" value="1"/>
</dbReference>
<dbReference type="InterPro" id="IPR007815">
    <property type="entry name" value="Emycin_Estase"/>
</dbReference>
<dbReference type="PANTHER" id="PTHR31299">
    <property type="entry name" value="ESTERASE, PUTATIVE (AFU_ORTHOLOGUE AFUA_1G05850)-RELATED"/>
    <property type="match status" value="1"/>
</dbReference>
<dbReference type="RefSeq" id="WP_092767764.1">
    <property type="nucleotide sequence ID" value="NZ_FOHS01000001.1"/>
</dbReference>
<evidence type="ECO:0000256" key="1">
    <source>
        <dbReference type="SAM" id="SignalP"/>
    </source>
</evidence>
<keyword evidence="1" id="KW-0732">Signal</keyword>
<sequence length="867" mass="94842">MKRLFPAAFGLLLTALSGANALAQTTPSAAAVAPLPLPVHAIRTIDPADADFTDLEFLRQEIGGARVVMLGEPTHGEGNVTEAKIRLIRFLKERLGFTTVAFESGFYELNRAQQELEKGASAAEALDNSVFPVWTGTQEFQQLLPLLGPGGLKVAGFDGQLSGAYQEELLEELQDFLKPEKGADGIAYDYLEECVSMMGEHFIFPPANSLTIFNLQIGKARKLLEKVAAGPDAKRRARAAFWLQNLRSLQAMARDYATNDPAAKDSAEFKASDNNSRDAQMADNLLWYLRQHPQEKVVCWAALPHVANQVEALADAEIQTFRPMGRAVKSALGEDAVYVLGTLSGGGEYGFGPWGQHRPVPVPAAGSLEAALLAQGQPYSFISLKHTAAGKQLTTYAFEYKPFAGLWSQVVDGFLFLRSVNPPHPRVTLASAVEKDAAPADTLATARFGGRINPAMKPVVGKTSGAALMLSGVILDRKTGQPVPFATVAVPARSAGTVSDAQGRFRLEARRGELVQVSSIGYEPATLAAAAGAAATVRLVPAAFALSNVRVSAQSQDPKRIMKKVIKAAAANYEQQDYTQQLYAHRRVTGFDTLRHEVEYTAQEWTPAGYHHWAGGFLFLEKQPMIRVQEKQVATGTDNPDAYREAGYGFAGGFDPVRVLPLFKTKTMGKFRLQLDSIEQRGNETYYVISFAAKRASPRAVGYHFISGYSGKLYIRQQDYAVVRYESLMQHDTMQVNAIARKYSGRNNSFSRIFPAVFNDHRATQIVTYQQGDNGRYYAATSIARTLKVGHVLGRQPFYIQQTCDAAYSPPTVISAAEVPDRKAQPELHGGGIGIYQLPKVPYHPEFWQTYQRPMPAELAPALEVTK</sequence>
<dbReference type="SUPFAM" id="SSF49464">
    <property type="entry name" value="Carboxypeptidase regulatory domain-like"/>
    <property type="match status" value="1"/>
</dbReference>
<dbReference type="GO" id="GO:0046677">
    <property type="term" value="P:response to antibiotic"/>
    <property type="evidence" value="ECO:0007669"/>
    <property type="project" value="InterPro"/>
</dbReference>
<dbReference type="InterPro" id="IPR008969">
    <property type="entry name" value="CarboxyPept-like_regulatory"/>
</dbReference>
<dbReference type="Proteomes" id="UP000198697">
    <property type="component" value="Unassembled WGS sequence"/>
</dbReference>
<keyword evidence="3" id="KW-1185">Reference proteome</keyword>
<accession>A0A1H9ZNR1</accession>
<protein>
    <submittedName>
        <fullName evidence="2">Erythromycin esterase homolog</fullName>
    </submittedName>
</protein>
<dbReference type="CDD" id="cd14728">
    <property type="entry name" value="Ere-like"/>
    <property type="match status" value="1"/>
</dbReference>
<evidence type="ECO:0000313" key="2">
    <source>
        <dbReference type="EMBL" id="SES83199.1"/>
    </source>
</evidence>
<gene>
    <name evidence="2" type="ORF">SAMN04487998_0408</name>
</gene>
<dbReference type="AlphaFoldDB" id="A0A1H9ZNR1"/>
<dbReference type="OrthoDB" id="9810066at2"/>
<feature type="signal peptide" evidence="1">
    <location>
        <begin position="1"/>
        <end position="23"/>
    </location>
</feature>
<dbReference type="EMBL" id="FOHS01000001">
    <property type="protein sequence ID" value="SES83199.1"/>
    <property type="molecule type" value="Genomic_DNA"/>
</dbReference>
<dbReference type="Gene3D" id="3.40.1660.10">
    <property type="entry name" value="EreA-like (biosynthetic domain)"/>
    <property type="match status" value="2"/>
</dbReference>
<dbReference type="PANTHER" id="PTHR31299:SF0">
    <property type="entry name" value="ESTERASE, PUTATIVE (AFU_ORTHOLOGUE AFUA_1G05850)-RELATED"/>
    <property type="match status" value="1"/>
</dbReference>
<dbReference type="SUPFAM" id="SSF159501">
    <property type="entry name" value="EreA/ChaN-like"/>
    <property type="match status" value="1"/>
</dbReference>
<dbReference type="Gene3D" id="2.60.40.1120">
    <property type="entry name" value="Carboxypeptidase-like, regulatory domain"/>
    <property type="match status" value="1"/>
</dbReference>
<organism evidence="2 3">
    <name type="scientific">Hymenobacter actinosclerus</name>
    <dbReference type="NCBI Taxonomy" id="82805"/>
    <lineage>
        <taxon>Bacteria</taxon>
        <taxon>Pseudomonadati</taxon>
        <taxon>Bacteroidota</taxon>
        <taxon>Cytophagia</taxon>
        <taxon>Cytophagales</taxon>
        <taxon>Hymenobacteraceae</taxon>
        <taxon>Hymenobacter</taxon>
    </lineage>
</organism>
<proteinExistence type="predicted"/>
<reference evidence="3" key="1">
    <citation type="submission" date="2016-10" db="EMBL/GenBank/DDBJ databases">
        <authorList>
            <person name="Varghese N."/>
            <person name="Submissions S."/>
        </authorList>
    </citation>
    <scope>NUCLEOTIDE SEQUENCE [LARGE SCALE GENOMIC DNA]</scope>
    <source>
        <strain evidence="3">DSM 15310</strain>
    </source>
</reference>
<dbReference type="InterPro" id="IPR052036">
    <property type="entry name" value="Hydrolase/PRTase-associated"/>
</dbReference>
<name>A0A1H9ZNR1_9BACT</name>